<keyword evidence="1" id="KW-0732">Signal</keyword>
<evidence type="ECO:0000313" key="4">
    <source>
        <dbReference type="Proteomes" id="UP000309133"/>
    </source>
</evidence>
<protein>
    <submittedName>
        <fullName evidence="3">META domain-containing protein</fullName>
    </submittedName>
</protein>
<dbReference type="AlphaFoldDB" id="A0A4S4FQQ8"/>
<dbReference type="OrthoDB" id="4990393at2"/>
<dbReference type="Gene3D" id="2.40.128.270">
    <property type="match status" value="1"/>
</dbReference>
<dbReference type="RefSeq" id="WP_136426866.1">
    <property type="nucleotide sequence ID" value="NZ_SSSM01000003.1"/>
</dbReference>
<dbReference type="InterPro" id="IPR005184">
    <property type="entry name" value="DUF306_Meta_HslJ"/>
</dbReference>
<dbReference type="Pfam" id="PF03724">
    <property type="entry name" value="META"/>
    <property type="match status" value="1"/>
</dbReference>
<comment type="caution">
    <text evidence="3">The sequence shown here is derived from an EMBL/GenBank/DDBJ whole genome shotgun (WGS) entry which is preliminary data.</text>
</comment>
<evidence type="ECO:0000259" key="2">
    <source>
        <dbReference type="Pfam" id="PF03724"/>
    </source>
</evidence>
<sequence>MTATPIARRLLTAAIAVAAAALLSACAATAGSSGSDGQSDSVGPARAQLLGRWVPTDEGASPDAFVQFDDDGTVTLSDGCNGGEGTWTLEGTTFTAETGPHTEMFCDGYVDTHTWLSTARSIGFEDGELVLADADGASIGRLTPSTEGAMPIEPGIGDGSALPVSPTAEELVGRWTPADVDLDAISVAEGSSVEFRADGTVSATDGCLVQSGTWSIDGQQLTSVVAPDTAAMGDRVCDAVQRYSWLSGTHAAVLSNGTVQIWDELGAVIGLLTPQP</sequence>
<evidence type="ECO:0000256" key="1">
    <source>
        <dbReference type="SAM" id="SignalP"/>
    </source>
</evidence>
<reference evidence="3 4" key="1">
    <citation type="submission" date="2019-04" db="EMBL/GenBank/DDBJ databases">
        <authorList>
            <person name="Jiang L."/>
        </authorList>
    </citation>
    <scope>NUCLEOTIDE SEQUENCE [LARGE SCALE GENOMIC DNA]</scope>
    <source>
        <strain evidence="3 4">YIM 131853</strain>
    </source>
</reference>
<dbReference type="Proteomes" id="UP000309133">
    <property type="component" value="Unassembled WGS sequence"/>
</dbReference>
<dbReference type="EMBL" id="SSSM01000003">
    <property type="protein sequence ID" value="THG31746.1"/>
    <property type="molecule type" value="Genomic_DNA"/>
</dbReference>
<organism evidence="3 4">
    <name type="scientific">Naasia lichenicola</name>
    <dbReference type="NCBI Taxonomy" id="2565933"/>
    <lineage>
        <taxon>Bacteria</taxon>
        <taxon>Bacillati</taxon>
        <taxon>Actinomycetota</taxon>
        <taxon>Actinomycetes</taxon>
        <taxon>Micrococcales</taxon>
        <taxon>Microbacteriaceae</taxon>
        <taxon>Naasia</taxon>
    </lineage>
</organism>
<feature type="chain" id="PRO_5020186419" evidence="1">
    <location>
        <begin position="31"/>
        <end position="276"/>
    </location>
</feature>
<keyword evidence="4" id="KW-1185">Reference proteome</keyword>
<feature type="domain" description="DUF306" evidence="2">
    <location>
        <begin position="61"/>
        <end position="139"/>
    </location>
</feature>
<name>A0A4S4FQQ8_9MICO</name>
<dbReference type="InterPro" id="IPR038670">
    <property type="entry name" value="HslJ-like_sf"/>
</dbReference>
<accession>A0A4S4FQQ8</accession>
<feature type="signal peptide" evidence="1">
    <location>
        <begin position="1"/>
        <end position="30"/>
    </location>
</feature>
<gene>
    <name evidence="3" type="ORF">E6C64_06710</name>
</gene>
<evidence type="ECO:0000313" key="3">
    <source>
        <dbReference type="EMBL" id="THG31746.1"/>
    </source>
</evidence>
<proteinExistence type="predicted"/>